<name>A0A2P8IJ78_SACCR</name>
<organism evidence="2 3">
    <name type="scientific">Saccharothrix carnea</name>
    <dbReference type="NCBI Taxonomy" id="1280637"/>
    <lineage>
        <taxon>Bacteria</taxon>
        <taxon>Bacillati</taxon>
        <taxon>Actinomycetota</taxon>
        <taxon>Actinomycetes</taxon>
        <taxon>Pseudonocardiales</taxon>
        <taxon>Pseudonocardiaceae</taxon>
        <taxon>Saccharothrix</taxon>
    </lineage>
</organism>
<proteinExistence type="predicted"/>
<keyword evidence="1" id="KW-0732">Signal</keyword>
<gene>
    <name evidence="2" type="ORF">B0I31_101752</name>
</gene>
<dbReference type="AlphaFoldDB" id="A0A2P8IJ78"/>
<reference evidence="2 3" key="1">
    <citation type="submission" date="2018-03" db="EMBL/GenBank/DDBJ databases">
        <title>Genomic Encyclopedia of Type Strains, Phase III (KMG-III): the genomes of soil and plant-associated and newly described type strains.</title>
        <authorList>
            <person name="Whitman W."/>
        </authorList>
    </citation>
    <scope>NUCLEOTIDE SEQUENCE [LARGE SCALE GENOMIC DNA]</scope>
    <source>
        <strain evidence="2 3">CGMCC 4.7097</strain>
    </source>
</reference>
<dbReference type="Proteomes" id="UP000241118">
    <property type="component" value="Unassembled WGS sequence"/>
</dbReference>
<dbReference type="EMBL" id="PYAX01000001">
    <property type="protein sequence ID" value="PSL58533.1"/>
    <property type="molecule type" value="Genomic_DNA"/>
</dbReference>
<keyword evidence="3" id="KW-1185">Reference proteome</keyword>
<protein>
    <submittedName>
        <fullName evidence="2">Uncharacterized protein</fullName>
    </submittedName>
</protein>
<comment type="caution">
    <text evidence="2">The sequence shown here is derived from an EMBL/GenBank/DDBJ whole genome shotgun (WGS) entry which is preliminary data.</text>
</comment>
<sequence length="33" mass="3483">MRIARVLVAVLLVASFTTAAQLSTSPFGGMPYN</sequence>
<accession>A0A2P8IJ78</accession>
<feature type="chain" id="PRO_5038829445" evidence="1">
    <location>
        <begin position="20"/>
        <end position="33"/>
    </location>
</feature>
<evidence type="ECO:0000313" key="2">
    <source>
        <dbReference type="EMBL" id="PSL58533.1"/>
    </source>
</evidence>
<feature type="signal peptide" evidence="1">
    <location>
        <begin position="1"/>
        <end position="19"/>
    </location>
</feature>
<evidence type="ECO:0000256" key="1">
    <source>
        <dbReference type="SAM" id="SignalP"/>
    </source>
</evidence>
<evidence type="ECO:0000313" key="3">
    <source>
        <dbReference type="Proteomes" id="UP000241118"/>
    </source>
</evidence>